<feature type="signal peptide" evidence="1">
    <location>
        <begin position="1"/>
        <end position="22"/>
    </location>
</feature>
<keyword evidence="3" id="KW-1185">Reference proteome</keyword>
<dbReference type="PANTHER" id="PTHR46632:SF16">
    <property type="entry name" value="E3 UBIQUITIN-PROTEIN LIGASE SINA-LIKE 10"/>
    <property type="match status" value="1"/>
</dbReference>
<organism evidence="2 3">
    <name type="scientific">Panicum hallii var. hallii</name>
    <dbReference type="NCBI Taxonomy" id="1504633"/>
    <lineage>
        <taxon>Eukaryota</taxon>
        <taxon>Viridiplantae</taxon>
        <taxon>Streptophyta</taxon>
        <taxon>Embryophyta</taxon>
        <taxon>Tracheophyta</taxon>
        <taxon>Spermatophyta</taxon>
        <taxon>Magnoliopsida</taxon>
        <taxon>Liliopsida</taxon>
        <taxon>Poales</taxon>
        <taxon>Poaceae</taxon>
        <taxon>PACMAD clade</taxon>
        <taxon>Panicoideae</taxon>
        <taxon>Panicodae</taxon>
        <taxon>Paniceae</taxon>
        <taxon>Panicinae</taxon>
        <taxon>Panicum</taxon>
        <taxon>Panicum sect. Panicum</taxon>
    </lineage>
</organism>
<evidence type="ECO:0000256" key="1">
    <source>
        <dbReference type="SAM" id="SignalP"/>
    </source>
</evidence>
<dbReference type="SUPFAM" id="SSF49599">
    <property type="entry name" value="TRAF domain-like"/>
    <property type="match status" value="1"/>
</dbReference>
<feature type="chain" id="PRO_5015743499" description="SIAH-type domain-containing protein" evidence="1">
    <location>
        <begin position="23"/>
        <end position="242"/>
    </location>
</feature>
<sequence>MSGGRGLAKLNLNCALCGVALSNGVFTCCLSHLSFHEECGYMYCSRCARRHEEDFQHASFRARHLNDTIANGTFVCSFEGCGQDISASHYSQHQMMCPYRKLTCPVCGQWSTTIVLSSHLLTQHQFNHYQLQYGTLLKGYNISKTGGCIFRGRGEDFVFFIVGPSLFFLWLGASASASSQAPASSSAPTNIKLMVTLVTAQTQQNSGSYADPPLPRIMNIAHLFDFGHLTAENAFKISVLIG</sequence>
<dbReference type="PANTHER" id="PTHR46632">
    <property type="entry name" value="E3 UBIQUITIN-PROTEIN LIGASE SINA-LIKE 4"/>
    <property type="match status" value="1"/>
</dbReference>
<dbReference type="InterPro" id="IPR044286">
    <property type="entry name" value="SINL_plant"/>
</dbReference>
<evidence type="ECO:0008006" key="4">
    <source>
        <dbReference type="Google" id="ProtNLM"/>
    </source>
</evidence>
<proteinExistence type="predicted"/>
<keyword evidence="1" id="KW-0732">Signal</keyword>
<dbReference type="Proteomes" id="UP000244336">
    <property type="component" value="Chromosome 7"/>
</dbReference>
<protein>
    <recommendedName>
        <fullName evidence="4">SIAH-type domain-containing protein</fullName>
    </recommendedName>
</protein>
<evidence type="ECO:0000313" key="2">
    <source>
        <dbReference type="EMBL" id="PUZ46148.1"/>
    </source>
</evidence>
<dbReference type="InterPro" id="IPR013083">
    <property type="entry name" value="Znf_RING/FYVE/PHD"/>
</dbReference>
<dbReference type="EMBL" id="CM009755">
    <property type="protein sequence ID" value="PUZ46148.1"/>
    <property type="molecule type" value="Genomic_DNA"/>
</dbReference>
<evidence type="ECO:0000313" key="3">
    <source>
        <dbReference type="Proteomes" id="UP000244336"/>
    </source>
</evidence>
<gene>
    <name evidence="2" type="ORF">GQ55_7G026600</name>
</gene>
<dbReference type="Gene3D" id="3.30.40.10">
    <property type="entry name" value="Zinc/RING finger domain, C3HC4 (zinc finger)"/>
    <property type="match status" value="1"/>
</dbReference>
<dbReference type="AlphaFoldDB" id="A0A2T7CS47"/>
<accession>A0A2T7CS47</accession>
<name>A0A2T7CS47_9POAL</name>
<dbReference type="Gramene" id="PUZ46148">
    <property type="protein sequence ID" value="PUZ46148"/>
    <property type="gene ID" value="GQ55_7G026600"/>
</dbReference>
<reference evidence="2 3" key="1">
    <citation type="submission" date="2018-04" db="EMBL/GenBank/DDBJ databases">
        <title>WGS assembly of Panicum hallii var. hallii HAL2.</title>
        <authorList>
            <person name="Lovell J."/>
            <person name="Jenkins J."/>
            <person name="Lowry D."/>
            <person name="Mamidi S."/>
            <person name="Sreedasyam A."/>
            <person name="Weng X."/>
            <person name="Barry K."/>
            <person name="Bonette J."/>
            <person name="Campitelli B."/>
            <person name="Daum C."/>
            <person name="Gordon S."/>
            <person name="Gould B."/>
            <person name="Lipzen A."/>
            <person name="MacQueen A."/>
            <person name="Palacio-Mejia J."/>
            <person name="Plott C."/>
            <person name="Shakirov E."/>
            <person name="Shu S."/>
            <person name="Yoshinaga Y."/>
            <person name="Zane M."/>
            <person name="Rokhsar D."/>
            <person name="Grimwood J."/>
            <person name="Schmutz J."/>
            <person name="Juenger T."/>
        </authorList>
    </citation>
    <scope>NUCLEOTIDE SEQUENCE [LARGE SCALE GENOMIC DNA]</scope>
    <source>
        <strain evidence="3">cv. HAL2</strain>
    </source>
</reference>